<gene>
    <name evidence="6" type="ORF">ETAA1_31820</name>
</gene>
<keyword evidence="7" id="KW-1185">Reference proteome</keyword>
<name>A0A517XUN3_9BACT</name>
<feature type="domain" description="Methyltransferase" evidence="5">
    <location>
        <begin position="67"/>
        <end position="130"/>
    </location>
</feature>
<keyword evidence="4" id="KW-0812">Transmembrane</keyword>
<dbReference type="AlphaFoldDB" id="A0A517XUN3"/>
<evidence type="ECO:0000256" key="3">
    <source>
        <dbReference type="ARBA" id="ARBA00022691"/>
    </source>
</evidence>
<dbReference type="Pfam" id="PF13649">
    <property type="entry name" value="Methyltransf_25"/>
    <property type="match status" value="1"/>
</dbReference>
<protein>
    <submittedName>
        <fullName evidence="6">Methyltransferase domain protein</fullName>
    </submittedName>
</protein>
<evidence type="ECO:0000313" key="7">
    <source>
        <dbReference type="Proteomes" id="UP000319576"/>
    </source>
</evidence>
<sequence length="200" mass="22757">MSRRAKLRVVFYFLFAVALVGGWYGTMWWVERDVRPPGHVDVVFKETPQDAVEKMLEMARVGKDDVVYDLGCGDARFLITAAKKYGCSGVGYEIQPHVAALAREKVAEAGVGNLVEIRESDIFDSSVDLRPATVLTLFLLPELNVKLIPKIQQMRPGCRVVSFLFDMEGVKPKESIIYYMPNVKRDCRLHLWETPLEFTR</sequence>
<proteinExistence type="predicted"/>
<dbReference type="PANTHER" id="PTHR13610">
    <property type="entry name" value="METHYLTRANSFERASE DOMAIN-CONTAINING PROTEIN"/>
    <property type="match status" value="1"/>
</dbReference>
<evidence type="ECO:0000256" key="1">
    <source>
        <dbReference type="ARBA" id="ARBA00022603"/>
    </source>
</evidence>
<dbReference type="EMBL" id="CP036273">
    <property type="protein sequence ID" value="QDU21217.1"/>
    <property type="molecule type" value="Genomic_DNA"/>
</dbReference>
<dbReference type="CDD" id="cd02440">
    <property type="entry name" value="AdoMet_MTases"/>
    <property type="match status" value="1"/>
</dbReference>
<dbReference type="PANTHER" id="PTHR13610:SF11">
    <property type="entry name" value="METHYLTRANSFERASE DOMAIN-CONTAINING PROTEIN"/>
    <property type="match status" value="1"/>
</dbReference>
<keyword evidence="4" id="KW-0472">Membrane</keyword>
<keyword evidence="4" id="KW-1133">Transmembrane helix</keyword>
<dbReference type="GO" id="GO:0016279">
    <property type="term" value="F:protein-lysine N-methyltransferase activity"/>
    <property type="evidence" value="ECO:0007669"/>
    <property type="project" value="InterPro"/>
</dbReference>
<dbReference type="Proteomes" id="UP000319576">
    <property type="component" value="Chromosome"/>
</dbReference>
<reference evidence="6 7" key="1">
    <citation type="submission" date="2019-02" db="EMBL/GenBank/DDBJ databases">
        <title>Deep-cultivation of Planctomycetes and their phenomic and genomic characterization uncovers novel biology.</title>
        <authorList>
            <person name="Wiegand S."/>
            <person name="Jogler M."/>
            <person name="Boedeker C."/>
            <person name="Pinto D."/>
            <person name="Vollmers J."/>
            <person name="Rivas-Marin E."/>
            <person name="Kohn T."/>
            <person name="Peeters S.H."/>
            <person name="Heuer A."/>
            <person name="Rast P."/>
            <person name="Oberbeckmann S."/>
            <person name="Bunk B."/>
            <person name="Jeske O."/>
            <person name="Meyerdierks A."/>
            <person name="Storesund J.E."/>
            <person name="Kallscheuer N."/>
            <person name="Luecker S."/>
            <person name="Lage O.M."/>
            <person name="Pohl T."/>
            <person name="Merkel B.J."/>
            <person name="Hornburger P."/>
            <person name="Mueller R.-W."/>
            <person name="Bruemmer F."/>
            <person name="Labrenz M."/>
            <person name="Spormann A.M."/>
            <person name="Op den Camp H."/>
            <person name="Overmann J."/>
            <person name="Amann R."/>
            <person name="Jetten M.S.M."/>
            <person name="Mascher T."/>
            <person name="Medema M.H."/>
            <person name="Devos D.P."/>
            <person name="Kaster A.-K."/>
            <person name="Ovreas L."/>
            <person name="Rohde M."/>
            <person name="Galperin M.Y."/>
            <person name="Jogler C."/>
        </authorList>
    </citation>
    <scope>NUCLEOTIDE SEQUENCE [LARGE SCALE GENOMIC DNA]</scope>
    <source>
        <strain evidence="6 7">ETA_A1</strain>
    </source>
</reference>
<keyword evidence="1 6" id="KW-0489">Methyltransferase</keyword>
<dbReference type="OrthoDB" id="281208at2"/>
<evidence type="ECO:0000256" key="4">
    <source>
        <dbReference type="SAM" id="Phobius"/>
    </source>
</evidence>
<keyword evidence="2 6" id="KW-0808">Transferase</keyword>
<dbReference type="Gene3D" id="3.40.50.150">
    <property type="entry name" value="Vaccinia Virus protein VP39"/>
    <property type="match status" value="1"/>
</dbReference>
<dbReference type="InterPro" id="IPR029063">
    <property type="entry name" value="SAM-dependent_MTases_sf"/>
</dbReference>
<evidence type="ECO:0000256" key="2">
    <source>
        <dbReference type="ARBA" id="ARBA00022679"/>
    </source>
</evidence>
<dbReference type="KEGG" id="uli:ETAA1_31820"/>
<dbReference type="GO" id="GO:0032259">
    <property type="term" value="P:methylation"/>
    <property type="evidence" value="ECO:0007669"/>
    <property type="project" value="UniProtKB-KW"/>
</dbReference>
<feature type="transmembrane region" description="Helical" evidence="4">
    <location>
        <begin position="9"/>
        <end position="30"/>
    </location>
</feature>
<dbReference type="RefSeq" id="WP_145240007.1">
    <property type="nucleotide sequence ID" value="NZ_CP036273.1"/>
</dbReference>
<dbReference type="SUPFAM" id="SSF53335">
    <property type="entry name" value="S-adenosyl-L-methionine-dependent methyltransferases"/>
    <property type="match status" value="1"/>
</dbReference>
<dbReference type="InterPro" id="IPR026170">
    <property type="entry name" value="FAM173A/B"/>
</dbReference>
<dbReference type="InterPro" id="IPR041698">
    <property type="entry name" value="Methyltransf_25"/>
</dbReference>
<evidence type="ECO:0000259" key="5">
    <source>
        <dbReference type="Pfam" id="PF13649"/>
    </source>
</evidence>
<keyword evidence="3" id="KW-0949">S-adenosyl-L-methionine</keyword>
<accession>A0A517XUN3</accession>
<evidence type="ECO:0000313" key="6">
    <source>
        <dbReference type="EMBL" id="QDU21217.1"/>
    </source>
</evidence>
<organism evidence="6 7">
    <name type="scientific">Urbifossiella limnaea</name>
    <dbReference type="NCBI Taxonomy" id="2528023"/>
    <lineage>
        <taxon>Bacteria</taxon>
        <taxon>Pseudomonadati</taxon>
        <taxon>Planctomycetota</taxon>
        <taxon>Planctomycetia</taxon>
        <taxon>Gemmatales</taxon>
        <taxon>Gemmataceae</taxon>
        <taxon>Urbifossiella</taxon>
    </lineage>
</organism>